<feature type="transmembrane region" description="Helical" evidence="7">
    <location>
        <begin position="414"/>
        <end position="435"/>
    </location>
</feature>
<evidence type="ECO:0000256" key="6">
    <source>
        <dbReference type="RuleBase" id="RU003755"/>
    </source>
</evidence>
<dbReference type="InterPro" id="IPR018456">
    <property type="entry name" value="PTR2_symporter_CS"/>
</dbReference>
<dbReference type="PROSITE" id="PS01023">
    <property type="entry name" value="PTR2_2"/>
    <property type="match status" value="1"/>
</dbReference>
<accession>A0A8H6S330</accession>
<evidence type="ECO:0000256" key="3">
    <source>
        <dbReference type="ARBA" id="ARBA00022692"/>
    </source>
</evidence>
<keyword evidence="6" id="KW-0813">Transport</keyword>
<dbReference type="GO" id="GO:0006857">
    <property type="term" value="P:oligopeptide transport"/>
    <property type="evidence" value="ECO:0007669"/>
    <property type="project" value="InterPro"/>
</dbReference>
<dbReference type="GO" id="GO:0016020">
    <property type="term" value="C:membrane"/>
    <property type="evidence" value="ECO:0007669"/>
    <property type="project" value="UniProtKB-SubCell"/>
</dbReference>
<dbReference type="InterPro" id="IPR036259">
    <property type="entry name" value="MFS_trans_sf"/>
</dbReference>
<proteinExistence type="inferred from homology"/>
<dbReference type="GeneID" id="59351578"/>
<organism evidence="8 9">
    <name type="scientific">Mycena indigotica</name>
    <dbReference type="NCBI Taxonomy" id="2126181"/>
    <lineage>
        <taxon>Eukaryota</taxon>
        <taxon>Fungi</taxon>
        <taxon>Dikarya</taxon>
        <taxon>Basidiomycota</taxon>
        <taxon>Agaricomycotina</taxon>
        <taxon>Agaricomycetes</taxon>
        <taxon>Agaricomycetidae</taxon>
        <taxon>Agaricales</taxon>
        <taxon>Marasmiineae</taxon>
        <taxon>Mycenaceae</taxon>
        <taxon>Mycena</taxon>
    </lineage>
</organism>
<dbReference type="RefSeq" id="XP_037214268.1">
    <property type="nucleotide sequence ID" value="XM_037369062.1"/>
</dbReference>
<evidence type="ECO:0000313" key="8">
    <source>
        <dbReference type="EMBL" id="KAF7291146.1"/>
    </source>
</evidence>
<evidence type="ECO:0000256" key="5">
    <source>
        <dbReference type="ARBA" id="ARBA00023136"/>
    </source>
</evidence>
<comment type="subcellular location">
    <subcellularLocation>
        <location evidence="1 6">Membrane</location>
        <topology evidence="1 6">Multi-pass membrane protein</topology>
    </subcellularLocation>
</comment>
<protein>
    <submittedName>
        <fullName evidence="8">Putative peptide transporter ptr2</fullName>
    </submittedName>
</protein>
<dbReference type="GO" id="GO:0022857">
    <property type="term" value="F:transmembrane transporter activity"/>
    <property type="evidence" value="ECO:0007669"/>
    <property type="project" value="InterPro"/>
</dbReference>
<comment type="similarity">
    <text evidence="2 6">Belongs to the major facilitator superfamily. Proton-dependent oligopeptide transporter (POT/PTR) (TC 2.A.17) family.</text>
</comment>
<dbReference type="Pfam" id="PF00854">
    <property type="entry name" value="PTR2"/>
    <property type="match status" value="1"/>
</dbReference>
<keyword evidence="3 6" id="KW-0812">Transmembrane</keyword>
<name>A0A8H6S330_9AGAR</name>
<feature type="transmembrane region" description="Helical" evidence="7">
    <location>
        <begin position="447"/>
        <end position="468"/>
    </location>
</feature>
<evidence type="ECO:0000256" key="1">
    <source>
        <dbReference type="ARBA" id="ARBA00004141"/>
    </source>
</evidence>
<feature type="transmembrane region" description="Helical" evidence="7">
    <location>
        <begin position="566"/>
        <end position="587"/>
    </location>
</feature>
<evidence type="ECO:0000256" key="7">
    <source>
        <dbReference type="SAM" id="Phobius"/>
    </source>
</evidence>
<feature type="transmembrane region" description="Helical" evidence="7">
    <location>
        <begin position="254"/>
        <end position="273"/>
    </location>
</feature>
<keyword evidence="4 7" id="KW-1133">Transmembrane helix</keyword>
<feature type="transmembrane region" description="Helical" evidence="7">
    <location>
        <begin position="279"/>
        <end position="302"/>
    </location>
</feature>
<dbReference type="InterPro" id="IPR000109">
    <property type="entry name" value="POT_fam"/>
</dbReference>
<reference evidence="8" key="1">
    <citation type="submission" date="2020-05" db="EMBL/GenBank/DDBJ databases">
        <title>Mycena genomes resolve the evolution of fungal bioluminescence.</title>
        <authorList>
            <person name="Tsai I.J."/>
        </authorList>
    </citation>
    <scope>NUCLEOTIDE SEQUENCE</scope>
    <source>
        <strain evidence="8">171206Taipei</strain>
    </source>
</reference>
<evidence type="ECO:0000313" key="9">
    <source>
        <dbReference type="Proteomes" id="UP000636479"/>
    </source>
</evidence>
<dbReference type="AlphaFoldDB" id="A0A8H6S330"/>
<feature type="transmembrane region" description="Helical" evidence="7">
    <location>
        <begin position="148"/>
        <end position="170"/>
    </location>
</feature>
<keyword evidence="9" id="KW-1185">Reference proteome</keyword>
<comment type="caution">
    <text evidence="8">The sequence shown here is derived from an EMBL/GenBank/DDBJ whole genome shotgun (WGS) entry which is preliminary data.</text>
</comment>
<dbReference type="Proteomes" id="UP000636479">
    <property type="component" value="Unassembled WGS sequence"/>
</dbReference>
<evidence type="ECO:0000256" key="4">
    <source>
        <dbReference type="ARBA" id="ARBA00022989"/>
    </source>
</evidence>
<dbReference type="OrthoDB" id="8904098at2759"/>
<dbReference type="PANTHER" id="PTHR11654">
    <property type="entry name" value="OLIGOPEPTIDE TRANSPORTER-RELATED"/>
    <property type="match status" value="1"/>
</dbReference>
<feature type="transmembrane region" description="Helical" evidence="7">
    <location>
        <begin position="118"/>
        <end position="141"/>
    </location>
</feature>
<dbReference type="Gene3D" id="1.20.1250.20">
    <property type="entry name" value="MFS general substrate transporter like domains"/>
    <property type="match status" value="1"/>
</dbReference>
<sequence length="610" mass="68709">MSNAFSGYTYQPLNATENEARLAFCIPLSMANSIHSDGIHDGLVCPTEEERLTLRRVADKIPWSAYQIAIVELAERFSFYGAGVVFTNFVQYPLPPGSSTGAGMRNGQSGALGQGQRFAAGVATMYQFWCYLTPFIGAYIADVHLGRFATVCIAVGIAFVGHVILVIAALPGVIGKTETSLFYFSMALAIMGLGEDLSVSLGLFNMFMNPGTGLFKANISPLVAEQYKRTKLFVVVTDRGEKVLVDPALTVSRIYLYFYLMINLGALVGQIGMTYSEKYVGFWLAFTLPTIVFLICPVILYAGRNRYSRTHRPTSSVLLTFIRLMRFAWRNSSFRHEEFWESAKPSRLPPQSRPHWMSFDDDWVEEVRRGVSACKVFLWFPVYWLTMSQMNSNLTSQAATMQTNGLPNDVLSNIDPLALLIFIPLSDHFFFPGLLRRGIRFTPLKRIISGFLIAAAAMVWAAVLQSNIYNAYQSLWFICCNLHGLCRSPAGITYQCVGPVSSIYPHRLLRNSRLRHRHRVRVHQSSRKYAVARYVAVHGHVRRQRATRRGILRCRYVRLAADPFLVWNYTVMAFLAGAGGISLWWWVSVRGLDREDVSDEGRMKDVDTES</sequence>
<keyword evidence="5 7" id="KW-0472">Membrane</keyword>
<evidence type="ECO:0000256" key="2">
    <source>
        <dbReference type="ARBA" id="ARBA00005982"/>
    </source>
</evidence>
<gene>
    <name evidence="8" type="ORF">MIND_01257800</name>
</gene>
<feature type="transmembrane region" description="Helical" evidence="7">
    <location>
        <begin position="182"/>
        <end position="204"/>
    </location>
</feature>
<dbReference type="EMBL" id="JACAZF010000013">
    <property type="protein sequence ID" value="KAF7291146.1"/>
    <property type="molecule type" value="Genomic_DNA"/>
</dbReference>